<dbReference type="RefSeq" id="WP_200350310.1">
    <property type="nucleotide sequence ID" value="NZ_BAABHZ010000012.1"/>
</dbReference>
<evidence type="ECO:0000313" key="2">
    <source>
        <dbReference type="EMBL" id="MBK1815347.1"/>
    </source>
</evidence>
<accession>A0A934V6S0</accession>
<proteinExistence type="predicted"/>
<sequence>MNKTIILTSTAAGLLCLGAQAAIVNNNLTGNKEYDGWDRLGSSAPGLTTTTLSTGSGFGSNEAGSGDAMLLRVSGGHYPASLGLYSFGSNSTLRVSDTVTSFSDIRTVAITIVSWSNGDEGLPSGSFSSLPTLGFNGGSQALAADWFGTTRVGSVDFGGPIQTYAFTFQWDLGSFGDPITSYDVSWGQIVHTGVLGIQLESADTYSLSNAVPEPSSALLAASAAILAFRRKRR</sequence>
<dbReference type="Proteomes" id="UP000600139">
    <property type="component" value="Unassembled WGS sequence"/>
</dbReference>
<keyword evidence="3" id="KW-1185">Reference proteome</keyword>
<name>A0A934V6S0_9BACT</name>
<dbReference type="AlphaFoldDB" id="A0A934V6S0"/>
<gene>
    <name evidence="2" type="ORF">JIN84_06965</name>
</gene>
<dbReference type="EMBL" id="JAENIK010000008">
    <property type="protein sequence ID" value="MBK1815347.1"/>
    <property type="molecule type" value="Genomic_DNA"/>
</dbReference>
<feature type="signal peptide" evidence="1">
    <location>
        <begin position="1"/>
        <end position="21"/>
    </location>
</feature>
<reference evidence="2" key="1">
    <citation type="submission" date="2021-01" db="EMBL/GenBank/DDBJ databases">
        <title>Modified the classification status of verrucomicrobia.</title>
        <authorList>
            <person name="Feng X."/>
        </authorList>
    </citation>
    <scope>NUCLEOTIDE SEQUENCE</scope>
    <source>
        <strain evidence="2">JCM 18052</strain>
    </source>
</reference>
<evidence type="ECO:0000313" key="3">
    <source>
        <dbReference type="Proteomes" id="UP000600139"/>
    </source>
</evidence>
<organism evidence="2 3">
    <name type="scientific">Luteolibacter yonseiensis</name>
    <dbReference type="NCBI Taxonomy" id="1144680"/>
    <lineage>
        <taxon>Bacteria</taxon>
        <taxon>Pseudomonadati</taxon>
        <taxon>Verrucomicrobiota</taxon>
        <taxon>Verrucomicrobiia</taxon>
        <taxon>Verrucomicrobiales</taxon>
        <taxon>Verrucomicrobiaceae</taxon>
        <taxon>Luteolibacter</taxon>
    </lineage>
</organism>
<evidence type="ECO:0000256" key="1">
    <source>
        <dbReference type="SAM" id="SignalP"/>
    </source>
</evidence>
<comment type="caution">
    <text evidence="2">The sequence shown here is derived from an EMBL/GenBank/DDBJ whole genome shotgun (WGS) entry which is preliminary data.</text>
</comment>
<evidence type="ECO:0008006" key="4">
    <source>
        <dbReference type="Google" id="ProtNLM"/>
    </source>
</evidence>
<protein>
    <recommendedName>
        <fullName evidence="4">PEP-CTERM protein-sorting domain-containing protein</fullName>
    </recommendedName>
</protein>
<keyword evidence="1" id="KW-0732">Signal</keyword>
<feature type="chain" id="PRO_5037047153" description="PEP-CTERM protein-sorting domain-containing protein" evidence="1">
    <location>
        <begin position="22"/>
        <end position="233"/>
    </location>
</feature>